<sequence>MILCGKTIPTRANAKYDPEDLHRCQLHAGHPGKCQEYPYLDHLAGVAPKVKNKVVRDATKTTGAAWKSDDAGPNRISRWVMMLTDAELLSLGIDMSKLKPGIVAKLREKAASYDDCMASAKYLTYLVYGMTNAPEPDAYTHHRTYAGSLQLAQ</sequence>
<gene>
    <name evidence="1" type="ORF">CATMQ487_03510</name>
</gene>
<evidence type="ECO:0008006" key="3">
    <source>
        <dbReference type="Google" id="ProtNLM"/>
    </source>
</evidence>
<dbReference type="RefSeq" id="WP_428985561.1">
    <property type="nucleotide sequence ID" value="NZ_AP025730.1"/>
</dbReference>
<evidence type="ECO:0000313" key="2">
    <source>
        <dbReference type="Proteomes" id="UP001057498"/>
    </source>
</evidence>
<name>A0ABN6PEH7_9BURK</name>
<reference evidence="1" key="1">
    <citation type="submission" date="2022-04" db="EMBL/GenBank/DDBJ databases">
        <title>Whole genome sequence of Sphaerotilus sp. FB-5.</title>
        <authorList>
            <person name="Takeda M."/>
            <person name="Narihara S."/>
            <person name="Akimoto M."/>
            <person name="Akimoto R."/>
            <person name="Nishiyashiki S."/>
            <person name="Murakami T."/>
        </authorList>
    </citation>
    <scope>NUCLEOTIDE SEQUENCE</scope>
    <source>
        <strain evidence="1">FB-5</strain>
    </source>
</reference>
<keyword evidence="2" id="KW-1185">Reference proteome</keyword>
<dbReference type="Pfam" id="PF21586">
    <property type="entry name" value="DraIII"/>
    <property type="match status" value="1"/>
</dbReference>
<dbReference type="EMBL" id="AP025730">
    <property type="protein sequence ID" value="BDI03381.1"/>
    <property type="molecule type" value="Genomic_DNA"/>
</dbReference>
<protein>
    <recommendedName>
        <fullName evidence="3">SAM domain-containing protein</fullName>
    </recommendedName>
</protein>
<dbReference type="InterPro" id="IPR048434">
    <property type="entry name" value="DraIII-like"/>
</dbReference>
<organism evidence="1 2">
    <name type="scientific">Sphaerotilus microaerophilus</name>
    <dbReference type="NCBI Taxonomy" id="2914710"/>
    <lineage>
        <taxon>Bacteria</taxon>
        <taxon>Pseudomonadati</taxon>
        <taxon>Pseudomonadota</taxon>
        <taxon>Betaproteobacteria</taxon>
        <taxon>Burkholderiales</taxon>
        <taxon>Sphaerotilaceae</taxon>
        <taxon>Sphaerotilus</taxon>
    </lineage>
</organism>
<dbReference type="Proteomes" id="UP001057498">
    <property type="component" value="Chromosome"/>
</dbReference>
<evidence type="ECO:0000313" key="1">
    <source>
        <dbReference type="EMBL" id="BDI03381.1"/>
    </source>
</evidence>
<proteinExistence type="predicted"/>
<accession>A0ABN6PEH7</accession>